<reference evidence="1 2" key="1">
    <citation type="submission" date="2019-05" db="EMBL/GenBank/DDBJ databases">
        <title>Complete genome sequencing of Anaerostipes rhamnosivorans.</title>
        <authorList>
            <person name="Bui T.P.N."/>
            <person name="de Vos W.M."/>
        </authorList>
    </citation>
    <scope>NUCLEOTIDE SEQUENCE [LARGE SCALE GENOMIC DNA]</scope>
    <source>
        <strain evidence="1 2">1y2</strain>
    </source>
</reference>
<evidence type="ECO:0000313" key="2">
    <source>
        <dbReference type="Proteomes" id="UP000298653"/>
    </source>
</evidence>
<keyword evidence="2" id="KW-1185">Reference proteome</keyword>
<evidence type="ECO:0000313" key="1">
    <source>
        <dbReference type="EMBL" id="QCP33889.1"/>
    </source>
</evidence>
<sequence length="49" mass="5635">MVKIKVSYQCTDELKEVLKLLSPQVAAYKVSKKNDGTFRKAYIELKDLT</sequence>
<dbReference type="Proteomes" id="UP000298653">
    <property type="component" value="Chromosome"/>
</dbReference>
<accession>A0A4P8IFG1</accession>
<dbReference type="EMBL" id="CP040058">
    <property type="protein sequence ID" value="QCP33889.1"/>
    <property type="molecule type" value="Genomic_DNA"/>
</dbReference>
<name>A0A4P8IFG1_9FIRM</name>
<protein>
    <submittedName>
        <fullName evidence="1">Uncharacterized protein</fullName>
    </submittedName>
</protein>
<proteinExistence type="predicted"/>
<dbReference type="KEGG" id="arf:AR1Y2_0435"/>
<gene>
    <name evidence="1" type="ORF">AR1Y2_0435</name>
</gene>
<organism evidence="1 2">
    <name type="scientific">Anaerostipes rhamnosivorans</name>
    <dbReference type="NCBI Taxonomy" id="1229621"/>
    <lineage>
        <taxon>Bacteria</taxon>
        <taxon>Bacillati</taxon>
        <taxon>Bacillota</taxon>
        <taxon>Clostridia</taxon>
        <taxon>Lachnospirales</taxon>
        <taxon>Lachnospiraceae</taxon>
        <taxon>Anaerostipes</taxon>
    </lineage>
</organism>
<dbReference type="AlphaFoldDB" id="A0A4P8IFG1"/>
<dbReference type="RefSeq" id="WP_175403568.1">
    <property type="nucleotide sequence ID" value="NZ_CP040058.1"/>
</dbReference>